<comment type="caution">
    <text evidence="5">The sequence shown here is derived from an EMBL/GenBank/DDBJ whole genome shotgun (WGS) entry which is preliminary data.</text>
</comment>
<evidence type="ECO:0000256" key="1">
    <source>
        <dbReference type="ARBA" id="ARBA00023015"/>
    </source>
</evidence>
<protein>
    <recommendedName>
        <fullName evidence="4">Xylanolytic transcriptional activator regulatory domain-containing protein</fullName>
    </recommendedName>
</protein>
<name>A0ABR3XGZ6_9EURO</name>
<evidence type="ECO:0000259" key="4">
    <source>
        <dbReference type="Pfam" id="PF04082"/>
    </source>
</evidence>
<dbReference type="InterPro" id="IPR007219">
    <property type="entry name" value="XnlR_reg_dom"/>
</dbReference>
<evidence type="ECO:0000256" key="2">
    <source>
        <dbReference type="ARBA" id="ARBA00023163"/>
    </source>
</evidence>
<organism evidence="5 6">
    <name type="scientific">Paecilomyces lecythidis</name>
    <dbReference type="NCBI Taxonomy" id="3004212"/>
    <lineage>
        <taxon>Eukaryota</taxon>
        <taxon>Fungi</taxon>
        <taxon>Dikarya</taxon>
        <taxon>Ascomycota</taxon>
        <taxon>Pezizomycotina</taxon>
        <taxon>Eurotiomycetes</taxon>
        <taxon>Eurotiomycetidae</taxon>
        <taxon>Eurotiales</taxon>
        <taxon>Thermoascaceae</taxon>
        <taxon>Paecilomyces</taxon>
    </lineage>
</organism>
<dbReference type="CDD" id="cd12148">
    <property type="entry name" value="fungal_TF_MHR"/>
    <property type="match status" value="1"/>
</dbReference>
<feature type="domain" description="Xylanolytic transcriptional activator regulatory" evidence="4">
    <location>
        <begin position="108"/>
        <end position="208"/>
    </location>
</feature>
<evidence type="ECO:0000313" key="5">
    <source>
        <dbReference type="EMBL" id="KAL1874991.1"/>
    </source>
</evidence>
<proteinExistence type="predicted"/>
<dbReference type="Pfam" id="PF04082">
    <property type="entry name" value="Fungal_trans"/>
    <property type="match status" value="1"/>
</dbReference>
<dbReference type="EMBL" id="JAVDPF010000018">
    <property type="protein sequence ID" value="KAL1874991.1"/>
    <property type="molecule type" value="Genomic_DNA"/>
</dbReference>
<dbReference type="PANTHER" id="PTHR47424:SF9">
    <property type="entry name" value="TAH-2"/>
    <property type="match status" value="1"/>
</dbReference>
<gene>
    <name evidence="5" type="ORF">Plec18167_005659</name>
</gene>
<sequence>MLLNLRGERVYIGGAASISFLQVVRDWVTQQIGPTAFSRNEKSDTMLEIEPPQANPTELEVNIMDLDKERRHTYLRSYNIATEAFIHIFDLTELETIITPSSNNKSLDSVSNLPSLKQASIYLVIAIGAQCESVSSAKEVGHAYFRDARRRAFTGFLEDPDLDMVRTFLLMTFYMLGQCRRNTACMYLGIAAKAALALGLHSRDSYPQDPGPADHLK</sequence>
<keyword evidence="3" id="KW-0539">Nucleus</keyword>
<dbReference type="InterPro" id="IPR051127">
    <property type="entry name" value="Fungal_SecMet_Regulators"/>
</dbReference>
<accession>A0ABR3XGZ6</accession>
<keyword evidence="6" id="KW-1185">Reference proteome</keyword>
<reference evidence="5 6" key="1">
    <citation type="journal article" date="2024" name="IMA Fungus">
        <title>IMA Genome - F19 : A genome assembly and annotation guide to empower mycologists, including annotated draft genome sequences of Ceratocystis pirilliformis, Diaporthe australafricana, Fusarium ophioides, Paecilomyces lecythidis, and Sporothrix stenoceras.</title>
        <authorList>
            <person name="Aylward J."/>
            <person name="Wilson A.M."/>
            <person name="Visagie C.M."/>
            <person name="Spraker J."/>
            <person name="Barnes I."/>
            <person name="Buitendag C."/>
            <person name="Ceriani C."/>
            <person name="Del Mar Angel L."/>
            <person name="du Plessis D."/>
            <person name="Fuchs T."/>
            <person name="Gasser K."/>
            <person name="Kramer D."/>
            <person name="Li W."/>
            <person name="Munsamy K."/>
            <person name="Piso A."/>
            <person name="Price J.L."/>
            <person name="Sonnekus B."/>
            <person name="Thomas C."/>
            <person name="van der Nest A."/>
            <person name="van Dijk A."/>
            <person name="van Heerden A."/>
            <person name="van Vuuren N."/>
            <person name="Yilmaz N."/>
            <person name="Duong T.A."/>
            <person name="van der Merwe N.A."/>
            <person name="Wingfield M.J."/>
            <person name="Wingfield B.D."/>
        </authorList>
    </citation>
    <scope>NUCLEOTIDE SEQUENCE [LARGE SCALE GENOMIC DNA]</scope>
    <source>
        <strain evidence="5 6">CMW 18167</strain>
    </source>
</reference>
<keyword evidence="2" id="KW-0804">Transcription</keyword>
<dbReference type="PANTHER" id="PTHR47424">
    <property type="entry name" value="REGULATORY PROTEIN GAL4"/>
    <property type="match status" value="1"/>
</dbReference>
<keyword evidence="1" id="KW-0805">Transcription regulation</keyword>
<dbReference type="Proteomes" id="UP001583193">
    <property type="component" value="Unassembled WGS sequence"/>
</dbReference>
<evidence type="ECO:0000313" key="6">
    <source>
        <dbReference type="Proteomes" id="UP001583193"/>
    </source>
</evidence>
<evidence type="ECO:0000256" key="3">
    <source>
        <dbReference type="ARBA" id="ARBA00023242"/>
    </source>
</evidence>